<dbReference type="InterPro" id="IPR005255">
    <property type="entry name" value="PdxA_fam"/>
</dbReference>
<dbReference type="GO" id="GO:0051287">
    <property type="term" value="F:NAD binding"/>
    <property type="evidence" value="ECO:0007669"/>
    <property type="project" value="InterPro"/>
</dbReference>
<evidence type="ECO:0000256" key="4">
    <source>
        <dbReference type="ARBA" id="ARBA00023027"/>
    </source>
</evidence>
<dbReference type="GO" id="GO:0050570">
    <property type="term" value="F:4-hydroxythreonine-4-phosphate dehydrogenase activity"/>
    <property type="evidence" value="ECO:0007669"/>
    <property type="project" value="UniProtKB-EC"/>
</dbReference>
<dbReference type="Gene3D" id="3.40.718.10">
    <property type="entry name" value="Isopropylmalate Dehydrogenase"/>
    <property type="match status" value="1"/>
</dbReference>
<dbReference type="EC" id="1.1.1.262" evidence="5"/>
<dbReference type="PANTHER" id="PTHR30004:SF6">
    <property type="entry name" value="D-THREONATE 4-PHOSPHATE DEHYDROGENASE"/>
    <property type="match status" value="1"/>
</dbReference>
<organism evidence="5 6">
    <name type="scientific">Candidatus Tanganyikabacteria bacterium</name>
    <dbReference type="NCBI Taxonomy" id="2961651"/>
    <lineage>
        <taxon>Bacteria</taxon>
        <taxon>Bacillati</taxon>
        <taxon>Candidatus Sericytochromatia</taxon>
        <taxon>Candidatus Tanganyikabacteria</taxon>
    </lineage>
</organism>
<protein>
    <submittedName>
        <fullName evidence="5">4-hydroxythreonine-4-phosphate dehydrogenase PdxA</fullName>
        <ecNumber evidence="5">1.1.1.262</ecNumber>
    </submittedName>
</protein>
<dbReference type="GO" id="GO:0046872">
    <property type="term" value="F:metal ion binding"/>
    <property type="evidence" value="ECO:0007669"/>
    <property type="project" value="UniProtKB-KW"/>
</dbReference>
<proteinExistence type="inferred from homology"/>
<evidence type="ECO:0000256" key="2">
    <source>
        <dbReference type="ARBA" id="ARBA00022723"/>
    </source>
</evidence>
<sequence length="323" mass="34093">MVGNFMAIGLTYGDPAGIGPEILARLLADEARAGRAIVYGDRRVLAAGAAVAGVSVPHDGCGFVEVPWDGPLPEWGKEDPRCGLHVMAVLDRLARDLKSRVRRAVVTGPVHKGVVRMVERTFIGHTEFFAQTAGVDRFGMLLVVEPLRALHVTSHVALRDVPALLTPERIGQTIDLAAEALALLGEAGRPIGVCGLNPHAGEGGAFGDEEIRIIRPAIAAARERGIDAVGPLPPDAAFPVAARGAFGVVVCMYHDQGHVPLKLLGMTRGINVTVGLPFIRTSVDHGTAFDIAGRGEADAGSFRAAWDLANRLARLFGEDDTPI</sequence>
<dbReference type="AlphaFoldDB" id="A0A937X3P8"/>
<evidence type="ECO:0000313" key="5">
    <source>
        <dbReference type="EMBL" id="MBM3273672.1"/>
    </source>
</evidence>
<dbReference type="Pfam" id="PF04166">
    <property type="entry name" value="PdxA"/>
    <property type="match status" value="1"/>
</dbReference>
<name>A0A937X3P8_9BACT</name>
<comment type="caution">
    <text evidence="5">The sequence shown here is derived from an EMBL/GenBank/DDBJ whole genome shotgun (WGS) entry which is preliminary data.</text>
</comment>
<reference evidence="5 6" key="1">
    <citation type="submission" date="2019-03" db="EMBL/GenBank/DDBJ databases">
        <title>Lake Tanganyika Metagenome-Assembled Genomes (MAGs).</title>
        <authorList>
            <person name="Tran P."/>
        </authorList>
    </citation>
    <scope>NUCLEOTIDE SEQUENCE [LARGE SCALE GENOMIC DNA]</scope>
    <source>
        <strain evidence="5">K_DeepCast_65m_m2_236</strain>
    </source>
</reference>
<dbReference type="NCBIfam" id="TIGR00557">
    <property type="entry name" value="pdxA"/>
    <property type="match status" value="1"/>
</dbReference>
<comment type="similarity">
    <text evidence="1">Belongs to the PdxA family. PdxA2 subfamily.</text>
</comment>
<keyword evidence="2" id="KW-0479">Metal-binding</keyword>
<keyword evidence="3 5" id="KW-0560">Oxidoreductase</keyword>
<evidence type="ECO:0000256" key="3">
    <source>
        <dbReference type="ARBA" id="ARBA00023002"/>
    </source>
</evidence>
<dbReference type="Proteomes" id="UP000703893">
    <property type="component" value="Unassembled WGS sequence"/>
</dbReference>
<evidence type="ECO:0000313" key="6">
    <source>
        <dbReference type="Proteomes" id="UP000703893"/>
    </source>
</evidence>
<dbReference type="PANTHER" id="PTHR30004">
    <property type="entry name" value="4-HYDROXYTHREONINE-4-PHOSPHATE DEHYDROGENASE"/>
    <property type="match status" value="1"/>
</dbReference>
<dbReference type="SUPFAM" id="SSF53659">
    <property type="entry name" value="Isocitrate/Isopropylmalate dehydrogenase-like"/>
    <property type="match status" value="1"/>
</dbReference>
<evidence type="ECO:0000256" key="1">
    <source>
        <dbReference type="ARBA" id="ARBA00009464"/>
    </source>
</evidence>
<dbReference type="EMBL" id="VGJX01000024">
    <property type="protein sequence ID" value="MBM3273672.1"/>
    <property type="molecule type" value="Genomic_DNA"/>
</dbReference>
<gene>
    <name evidence="5" type="primary">pdxA</name>
    <name evidence="5" type="ORF">FJZ00_00860</name>
</gene>
<keyword evidence="4" id="KW-0520">NAD</keyword>
<accession>A0A937X3P8</accession>